<comment type="catalytic activity">
    <reaction evidence="1">
        <text>All bonds known to be hydrolyzed by this endopeptidase have arginine in P1 and an acidic residue in P4. P6 is often occupied by an acidic residue or by a hydroxy-amino-acid residue, the phosphorylation of which enhances cleavage.</text>
        <dbReference type="EC" id="3.4.22.49"/>
    </reaction>
</comment>
<dbReference type="GO" id="GO:0005737">
    <property type="term" value="C:cytoplasm"/>
    <property type="evidence" value="ECO:0007669"/>
    <property type="project" value="TreeGrafter"/>
</dbReference>
<feature type="domain" description="Peptidase C50" evidence="8">
    <location>
        <begin position="1996"/>
        <end position="2094"/>
    </location>
</feature>
<evidence type="ECO:0000259" key="8">
    <source>
        <dbReference type="PROSITE" id="PS51700"/>
    </source>
</evidence>
<dbReference type="InterPro" id="IPR030397">
    <property type="entry name" value="SEPARIN_core_dom"/>
</dbReference>
<reference evidence="9" key="1">
    <citation type="submission" date="2022-07" db="EMBL/GenBank/DDBJ databases">
        <title>Phylogenomic reconstructions and comparative analyses of Kickxellomycotina fungi.</title>
        <authorList>
            <person name="Reynolds N.K."/>
            <person name="Stajich J.E."/>
            <person name="Barry K."/>
            <person name="Grigoriev I.V."/>
            <person name="Crous P."/>
            <person name="Smith M.E."/>
        </authorList>
    </citation>
    <scope>NUCLEOTIDE SEQUENCE</scope>
    <source>
        <strain evidence="9">CBS 109367</strain>
    </source>
</reference>
<keyword evidence="3" id="KW-0507">mRNA processing</keyword>
<dbReference type="GO" id="GO:0072686">
    <property type="term" value="C:mitotic spindle"/>
    <property type="evidence" value="ECO:0007669"/>
    <property type="project" value="TreeGrafter"/>
</dbReference>
<evidence type="ECO:0000256" key="3">
    <source>
        <dbReference type="ARBA" id="ARBA00022664"/>
    </source>
</evidence>
<feature type="region of interest" description="Disordered" evidence="6">
    <location>
        <begin position="138"/>
        <end position="164"/>
    </location>
</feature>
<protein>
    <recommendedName>
        <fullName evidence="2">separase</fullName>
        <ecNumber evidence="2">3.4.22.49</ecNumber>
    </recommendedName>
</protein>
<dbReference type="GO" id="GO:0006508">
    <property type="term" value="P:proteolysis"/>
    <property type="evidence" value="ECO:0007669"/>
    <property type="project" value="InterPro"/>
</dbReference>
<accession>A0A9W8GGI7</accession>
<dbReference type="Pfam" id="PF03568">
    <property type="entry name" value="Separin_C"/>
    <property type="match status" value="2"/>
</dbReference>
<dbReference type="EMBL" id="JANBTX010000045">
    <property type="protein sequence ID" value="KAJ2688503.1"/>
    <property type="molecule type" value="Genomic_DNA"/>
</dbReference>
<evidence type="ECO:0000256" key="6">
    <source>
        <dbReference type="SAM" id="MobiDB-lite"/>
    </source>
</evidence>
<dbReference type="PANTHER" id="PTHR12792:SF0">
    <property type="entry name" value="SEPARIN"/>
    <property type="match status" value="1"/>
</dbReference>
<dbReference type="EC" id="3.4.22.49" evidence="2"/>
<dbReference type="InterPro" id="IPR002483">
    <property type="entry name" value="PWI_dom"/>
</dbReference>
<proteinExistence type="predicted"/>
<dbReference type="GO" id="GO:0051307">
    <property type="term" value="P:meiotic chromosome separation"/>
    <property type="evidence" value="ECO:0007669"/>
    <property type="project" value="TreeGrafter"/>
</dbReference>
<keyword evidence="10" id="KW-1185">Reference proteome</keyword>
<dbReference type="OrthoDB" id="10255632at2759"/>
<dbReference type="GO" id="GO:0004197">
    <property type="term" value="F:cysteine-type endopeptidase activity"/>
    <property type="evidence" value="ECO:0007669"/>
    <property type="project" value="InterPro"/>
</dbReference>
<evidence type="ECO:0000313" key="10">
    <source>
        <dbReference type="Proteomes" id="UP001151516"/>
    </source>
</evidence>
<evidence type="ECO:0000313" key="9">
    <source>
        <dbReference type="EMBL" id="KAJ2688503.1"/>
    </source>
</evidence>
<feature type="compositionally biased region" description="Low complexity" evidence="6">
    <location>
        <begin position="1542"/>
        <end position="1551"/>
    </location>
</feature>
<dbReference type="GO" id="GO:0005634">
    <property type="term" value="C:nucleus"/>
    <property type="evidence" value="ECO:0007669"/>
    <property type="project" value="InterPro"/>
</dbReference>
<keyword evidence="4 9" id="KW-0378">Hydrolase</keyword>
<evidence type="ECO:0000256" key="4">
    <source>
        <dbReference type="ARBA" id="ARBA00022801"/>
    </source>
</evidence>
<dbReference type="PANTHER" id="PTHR12792">
    <property type="entry name" value="EXTRA SPINDLE POLES 1-RELATED"/>
    <property type="match status" value="1"/>
</dbReference>
<dbReference type="SUPFAM" id="SSF101233">
    <property type="entry name" value="PWI domain"/>
    <property type="match status" value="1"/>
</dbReference>
<dbReference type="InterPro" id="IPR036483">
    <property type="entry name" value="PWI_dom_sf"/>
</dbReference>
<evidence type="ECO:0000256" key="1">
    <source>
        <dbReference type="ARBA" id="ARBA00000451"/>
    </source>
</evidence>
<dbReference type="Pfam" id="PF01480">
    <property type="entry name" value="PWI"/>
    <property type="match status" value="1"/>
</dbReference>
<feature type="region of interest" description="Disordered" evidence="6">
    <location>
        <begin position="1537"/>
        <end position="1573"/>
    </location>
</feature>
<gene>
    <name evidence="9" type="primary">ESP1</name>
    <name evidence="9" type="ORF">IWW39_002195</name>
</gene>
<dbReference type="Proteomes" id="UP001151516">
    <property type="component" value="Unassembled WGS sequence"/>
</dbReference>
<sequence>MSGSFFRGTNLAQDQRFGDATQKLKSQTTFSSVLKKRIDMTKVNLEIVKPWISRKIHELLGIEDEVLFEYVVNMLQESNAPDGKAMQVNLTGFLESKAMEFMQSLWTILLEAQKGPGGVPESLVRGKIEEAKLQRAEQEKIRDRMRSADERVREEPRTTRSGRRTRSDVEFALAIVNQCNQLFSKRANDIRKETMGQPTATLEGVERMLRIVASAFRFLHSNRSAAGFSVLALEKTMSNFGTACANAHLGVRAWDCLAFLRQCLLEHAETHTVVAATAKTAGRAVRQLAKSAKASTMKQAADRLSSGMRRLSLVRDSAVGSEHSMVHFPMSYNRGDASFDVLVVTLLCNVFRVLAQAPTATQALELMPQLSVRSHSALEWCLRLRDVDSAAAEPFLGACFRAYYALGASGGRHSLDIRLLGLAAYASTKACDARELLKYAVRAAAHSEPTAAATHSDIATFCSGVAELAKPLGGVSPETVDFYYRWALATLGADDLPDALAVCGQVALRNAAADTHSELVACVLACNCHVQSMLATAQTSNDALPTAERMVELAELVLGRSARHTLTGWNALAMCADITRKTAKRVVSELREPRLASLQGDVGRTVVLMLGATDQIYEAYTSRGAALKAQEAGGSSVAALRGCNAEVCVLAVQLAVQYLEHDTVAAARHSDRLLLLCGEPGCNPDFLRSHSTVFFNRGASLYQLKSFGPAALAMERAIESLAMWVKIGTGDVFIQLCKRYEIAALAYQADGAFQCASRVFGRAVAWIATLDATLDAVAGGAQMVLPVGSSLAVSGDEIERLLMFVDRYVRMCAGRLALDPSEPQAHASLLDYVTDAEPMIGDTMRAWICEAEAFLWRPFAVPFATYAQDVRAARLTCAMELYAKSQCALGSKRCLVELAKIDRDRGNVDLCVDRLGEAIVTGDLDCAYGLSVEAERQAWLAVVAVERDNHAVSAEHLAQCTRLWTRASQMAESKAPLDAGHLLGVAAGMGHVSDLLLSRRMYAAAVDVLRPRLDIASMCEPHDKTAACAPLIALTLVDLGIASLLLGRGVAAAEHFRDASERYEPGVLPAHVEIACKIAVALFRLAGGDEEEGGRAMGDARVLARTVLGGGDTQRSARTKRVVVSPENMVLFSRASMAYSALSLRCGALADAVDFGLHAYRILHSLLRSLGAAHARAKREEADRLNAKADVADDDPFAKEEEDDGDKYWQCIAFGGNWELQRLLVDNLAHLAELYSLRGSVREAEYFLRKGLEVSAQLNAPRQEAFLRLREADILARKNTWDECSLSLAKARELTVGELDLIHVLVVEGDSLRRCRQYVEADCVYGRAQDMISRIDGGDVLLLVLSEDLAIRRSLVSRLADSDCSEPAVRGELARRCIDQRPEHLLMRAYVVFAELQRLLALESAWASVLQSALVFPALRRSPKQQPRRGSTKALIRECLGELDSLLVAAAEAAITVGFAHCVHESCHLLALTRALSLAFGLSSGGSGALARIVDDARNITAVREAVDAVRRKQNAVPASLARWPADALQFGKGEEGGLDYSPSSSPSLLPHRGLNRSAELPSSPGAQRQRPRPLVFDPLAVDDVDVGPAVDFFGLAADGAKVVAGWTAFEDRPRLRDCLPAAWVACSVSIDARRNVMFVTRYERSCDPLVVCLPMREIEDKGSSSEGVFGDLQSTLAAIVAESDLSMKTGGSCTTEDEKRGWWELRSGLDRRLGELLGCVEAEWLGGFKDVLRPDAPLLDVGLCAEGLDVEKLRGDVQACVVGCLPKGFVVKARAMELSDQLCLLVLNAAARCKGDGDDGEWLDVCSMVWDVYCYQGAAPSDPGEDLLNTLAEGLRRAVAGHVGCVAEKRARRQLILILDKHAQQIPWECLPCLRDYPISRVPSVAFLMNSIAAVSNSATTSISALARAARPPPRAGSLMDMLGGGAVPMLAGLGDESPVPLLGRAKGQGTGKRIPQTARKPAPSFQPLFDLDPATTGASRGPVEVPGGAAKADGSRVFYVLNPEGDLHRTQANFEEYLQHSGQRNWHGVIGRRPTPHECERGLLSSDIFMYFGHGGAENYISRAQIRGLLPKCSVALLFGCSSGQLRPMGEYDAMGTAIDYLIAGCPALVGNLWDVGDKDIDRFAARLLAAWGLDKLSAEEIAVKPRSETTALGNEEPRSLAEAVCEARKACRMSFLTGAAPVVYGIPVYLS</sequence>
<dbReference type="GO" id="GO:0006397">
    <property type="term" value="P:mRNA processing"/>
    <property type="evidence" value="ECO:0007669"/>
    <property type="project" value="UniProtKB-KW"/>
</dbReference>
<name>A0A9W8GGI7_9FUNG</name>
<evidence type="ECO:0000256" key="2">
    <source>
        <dbReference type="ARBA" id="ARBA00012489"/>
    </source>
</evidence>
<keyword evidence="5" id="KW-0159">Chromosome partition</keyword>
<evidence type="ECO:0000259" key="7">
    <source>
        <dbReference type="PROSITE" id="PS51025"/>
    </source>
</evidence>
<dbReference type="Gene3D" id="1.20.1390.10">
    <property type="entry name" value="PWI domain"/>
    <property type="match status" value="1"/>
</dbReference>
<feature type="region of interest" description="Disordered" evidence="6">
    <location>
        <begin position="1948"/>
        <end position="1969"/>
    </location>
</feature>
<evidence type="ECO:0000256" key="5">
    <source>
        <dbReference type="ARBA" id="ARBA00022829"/>
    </source>
</evidence>
<feature type="domain" description="PWI" evidence="7">
    <location>
        <begin position="27"/>
        <end position="126"/>
    </location>
</feature>
<dbReference type="PROSITE" id="PS51025">
    <property type="entry name" value="PWI"/>
    <property type="match status" value="1"/>
</dbReference>
<feature type="compositionally biased region" description="Basic and acidic residues" evidence="6">
    <location>
        <begin position="138"/>
        <end position="158"/>
    </location>
</feature>
<dbReference type="PROSITE" id="PS51700">
    <property type="entry name" value="SEPARIN"/>
    <property type="match status" value="1"/>
</dbReference>
<dbReference type="GO" id="GO:0044732">
    <property type="term" value="C:mitotic spindle pole body"/>
    <property type="evidence" value="ECO:0007669"/>
    <property type="project" value="TreeGrafter"/>
</dbReference>
<organism evidence="9 10">
    <name type="scientific">Coemansia spiralis</name>
    <dbReference type="NCBI Taxonomy" id="417178"/>
    <lineage>
        <taxon>Eukaryota</taxon>
        <taxon>Fungi</taxon>
        <taxon>Fungi incertae sedis</taxon>
        <taxon>Zoopagomycota</taxon>
        <taxon>Kickxellomycotina</taxon>
        <taxon>Kickxellomycetes</taxon>
        <taxon>Kickxellales</taxon>
        <taxon>Kickxellaceae</taxon>
        <taxon>Coemansia</taxon>
    </lineage>
</organism>
<comment type="caution">
    <text evidence="9">The sequence shown here is derived from an EMBL/GenBank/DDBJ whole genome shotgun (WGS) entry which is preliminary data.</text>
</comment>
<dbReference type="InterPro" id="IPR005314">
    <property type="entry name" value="Peptidase_C50"/>
</dbReference>
<dbReference type="SMART" id="SM00311">
    <property type="entry name" value="PWI"/>
    <property type="match status" value="1"/>
</dbReference>